<dbReference type="EMBL" id="KZ678432">
    <property type="protein sequence ID" value="PSR87180.1"/>
    <property type="molecule type" value="Genomic_DNA"/>
</dbReference>
<dbReference type="AlphaFoldDB" id="A0A2T3A9D1"/>
<organism evidence="2 3">
    <name type="scientific">Coniella lustricola</name>
    <dbReference type="NCBI Taxonomy" id="2025994"/>
    <lineage>
        <taxon>Eukaryota</taxon>
        <taxon>Fungi</taxon>
        <taxon>Dikarya</taxon>
        <taxon>Ascomycota</taxon>
        <taxon>Pezizomycotina</taxon>
        <taxon>Sordariomycetes</taxon>
        <taxon>Sordariomycetidae</taxon>
        <taxon>Diaporthales</taxon>
        <taxon>Schizoparmaceae</taxon>
        <taxon>Coniella</taxon>
    </lineage>
</organism>
<feature type="transmembrane region" description="Helical" evidence="1">
    <location>
        <begin position="12"/>
        <end position="30"/>
    </location>
</feature>
<keyword evidence="1" id="KW-1133">Transmembrane helix</keyword>
<keyword evidence="3" id="KW-1185">Reference proteome</keyword>
<evidence type="ECO:0000313" key="3">
    <source>
        <dbReference type="Proteomes" id="UP000241462"/>
    </source>
</evidence>
<proteinExistence type="predicted"/>
<dbReference type="InParanoid" id="A0A2T3A9D1"/>
<accession>A0A2T3A9D1</accession>
<evidence type="ECO:0000256" key="1">
    <source>
        <dbReference type="SAM" id="Phobius"/>
    </source>
</evidence>
<keyword evidence="1" id="KW-0472">Membrane</keyword>
<evidence type="ECO:0000313" key="2">
    <source>
        <dbReference type="EMBL" id="PSR87180.1"/>
    </source>
</evidence>
<keyword evidence="1" id="KW-0812">Transmembrane</keyword>
<sequence length="87" mass="10042">MSLQFLDYQFLGGSLYFVLGFNTFFLCSYLHSIPRIPSRLAFCLIGADLKGFKNNTTELHSFFPLSHDDRLVSKSLYSNLFVDVRCF</sequence>
<reference evidence="2 3" key="1">
    <citation type="journal article" date="2018" name="Mycol. Prog.">
        <title>Coniella lustricola, a new species from submerged detritus.</title>
        <authorList>
            <person name="Raudabaugh D.B."/>
            <person name="Iturriaga T."/>
            <person name="Carver A."/>
            <person name="Mondo S."/>
            <person name="Pangilinan J."/>
            <person name="Lipzen A."/>
            <person name="He G."/>
            <person name="Amirebrahimi M."/>
            <person name="Grigoriev I.V."/>
            <person name="Miller A.N."/>
        </authorList>
    </citation>
    <scope>NUCLEOTIDE SEQUENCE [LARGE SCALE GENOMIC DNA]</scope>
    <source>
        <strain evidence="2 3">B22-T-1</strain>
    </source>
</reference>
<name>A0A2T3A9D1_9PEZI</name>
<protein>
    <submittedName>
        <fullName evidence="2">Uncharacterized protein</fullName>
    </submittedName>
</protein>
<gene>
    <name evidence="2" type="ORF">BD289DRAFT_242698</name>
</gene>
<dbReference type="Proteomes" id="UP000241462">
    <property type="component" value="Unassembled WGS sequence"/>
</dbReference>